<organism evidence="2 3">
    <name type="scientific">Acinetobacter haemolyticus</name>
    <dbReference type="NCBI Taxonomy" id="29430"/>
    <lineage>
        <taxon>Bacteria</taxon>
        <taxon>Pseudomonadati</taxon>
        <taxon>Pseudomonadota</taxon>
        <taxon>Gammaproteobacteria</taxon>
        <taxon>Moraxellales</taxon>
        <taxon>Moraxellaceae</taxon>
        <taxon>Acinetobacter</taxon>
    </lineage>
</organism>
<proteinExistence type="predicted"/>
<keyword evidence="1" id="KW-1133">Transmembrane helix</keyword>
<reference evidence="2" key="1">
    <citation type="submission" date="2021-03" db="EMBL/GenBank/DDBJ databases">
        <title>Acinetobacter spp. whole-genome sequenced from Terengganu.</title>
        <authorList>
            <person name="Mohd Rani F."/>
        </authorList>
    </citation>
    <scope>NUCLEOTIDE SEQUENCE</scope>
    <source>
        <strain evidence="2">AC1502</strain>
    </source>
</reference>
<feature type="transmembrane region" description="Helical" evidence="1">
    <location>
        <begin position="311"/>
        <end position="329"/>
    </location>
</feature>
<feature type="transmembrane region" description="Helical" evidence="1">
    <location>
        <begin position="335"/>
        <end position="353"/>
    </location>
</feature>
<feature type="transmembrane region" description="Helical" evidence="1">
    <location>
        <begin position="278"/>
        <end position="299"/>
    </location>
</feature>
<feature type="transmembrane region" description="Helical" evidence="1">
    <location>
        <begin position="125"/>
        <end position="154"/>
    </location>
</feature>
<gene>
    <name evidence="2" type="ORF">J5N55_11030</name>
</gene>
<evidence type="ECO:0008006" key="4">
    <source>
        <dbReference type="Google" id="ProtNLM"/>
    </source>
</evidence>
<sequence>MEVIDIEITNSILFFSFLSQTTYVFSSIFFLGLFNKGVIRLNRKEISINNLGKLPIYTMYLGSLFVFIIFLINGIGYSELMSATFLTKREIGSSSLFILIVSAVVLAQSYFIFKSKSLIHISYYLFFFAVVILFYKSRSIIILGLLPLLYYLLFLSKSKKYLIFIALVAPIILLATQFLRALRYQGALVNLDIDRLMEDVSQNMKLLFVEGDFSVINIYFNIIRDCDFVNWCGDFTLIQSIAGLMTTLSGVKTLEYYLYDYYVSPGSSGSLHPTLFGFFYGDFGGYLGFLFFILVGLLRSYISTFVINSKFYFLFIGFAMYFTLFMARGSVYNSFVFMVMALLLLFILNASLFKKRAVT</sequence>
<feature type="transmembrane region" description="Helical" evidence="1">
    <location>
        <begin position="96"/>
        <end position="113"/>
    </location>
</feature>
<dbReference type="Proteomes" id="UP000670925">
    <property type="component" value="Unassembled WGS sequence"/>
</dbReference>
<protein>
    <recommendedName>
        <fullName evidence="4">Oligosaccharide repeat unit polymerase</fullName>
    </recommendedName>
</protein>
<keyword evidence="1" id="KW-0472">Membrane</keyword>
<evidence type="ECO:0000313" key="2">
    <source>
        <dbReference type="EMBL" id="MBO3658605.1"/>
    </source>
</evidence>
<feature type="transmembrane region" description="Helical" evidence="1">
    <location>
        <begin position="161"/>
        <end position="179"/>
    </location>
</feature>
<name>A0AAW4JFT1_ACIHA</name>
<keyword evidence="1" id="KW-0812">Transmembrane</keyword>
<accession>A0AAW4JFT1</accession>
<feature type="transmembrane region" description="Helical" evidence="1">
    <location>
        <begin position="12"/>
        <end position="34"/>
    </location>
</feature>
<dbReference type="RefSeq" id="WP_208464475.1">
    <property type="nucleotide sequence ID" value="NZ_JAGFOT010000011.1"/>
</dbReference>
<dbReference type="AlphaFoldDB" id="A0AAW4JFT1"/>
<evidence type="ECO:0000313" key="3">
    <source>
        <dbReference type="Proteomes" id="UP000670925"/>
    </source>
</evidence>
<comment type="caution">
    <text evidence="2">The sequence shown here is derived from an EMBL/GenBank/DDBJ whole genome shotgun (WGS) entry which is preliminary data.</text>
</comment>
<dbReference type="EMBL" id="JAGFOT010000011">
    <property type="protein sequence ID" value="MBO3658605.1"/>
    <property type="molecule type" value="Genomic_DNA"/>
</dbReference>
<feature type="transmembrane region" description="Helical" evidence="1">
    <location>
        <begin position="54"/>
        <end position="75"/>
    </location>
</feature>
<evidence type="ECO:0000256" key="1">
    <source>
        <dbReference type="SAM" id="Phobius"/>
    </source>
</evidence>